<organism evidence="1 2">
    <name type="scientific">Pseudomonas jessenii</name>
    <dbReference type="NCBI Taxonomy" id="77298"/>
    <lineage>
        <taxon>Bacteria</taxon>
        <taxon>Pseudomonadati</taxon>
        <taxon>Pseudomonadota</taxon>
        <taxon>Gammaproteobacteria</taxon>
        <taxon>Pseudomonadales</taxon>
        <taxon>Pseudomonadaceae</taxon>
        <taxon>Pseudomonas</taxon>
    </lineage>
</organism>
<evidence type="ECO:0000313" key="2">
    <source>
        <dbReference type="Proteomes" id="UP000306272"/>
    </source>
</evidence>
<evidence type="ECO:0000313" key="1">
    <source>
        <dbReference type="EMBL" id="TNB90496.1"/>
    </source>
</evidence>
<dbReference type="EMBL" id="VDDB01000028">
    <property type="protein sequence ID" value="TNB90496.1"/>
    <property type="molecule type" value="Genomic_DNA"/>
</dbReference>
<dbReference type="Proteomes" id="UP000306272">
    <property type="component" value="Unassembled WGS sequence"/>
</dbReference>
<protein>
    <submittedName>
        <fullName evidence="1">Uncharacterized protein</fullName>
    </submittedName>
</protein>
<sequence length="170" mass="18466">MTVADDLVEDFSSYPPGRGLRNAGEFMEGTKTKVTLNATLGAADTTGQGVFATNTMPRILRSTTYTKSSQNILAYSLALKQGSAKSVLLNGVIKGWTPGNAHIKLEFRWNNDVVDSIVLYEGPLSNDIPIDRVLSPLSGQAFNTLKFEQKGLTSLEHLTQLDIAKVTFKS</sequence>
<comment type="caution">
    <text evidence="1">The sequence shown here is derived from an EMBL/GenBank/DDBJ whole genome shotgun (WGS) entry which is preliminary data.</text>
</comment>
<gene>
    <name evidence="1" type="ORF">FHG55_28735</name>
</gene>
<keyword evidence="2" id="KW-1185">Reference proteome</keyword>
<accession>A0A5C4KRE3</accession>
<reference evidence="1" key="1">
    <citation type="submission" date="2019-06" db="EMBL/GenBank/DDBJ databases">
        <title>Pseudomonas-derived Butenolides : (Bio)synthesis of Styrolides.</title>
        <authorList>
            <person name="Klapper M."/>
            <person name="Chowdhury S."/>
            <person name="Stallforth P."/>
        </authorList>
    </citation>
    <scope>NUCLEOTIDE SEQUENCE [LARGE SCALE GENOMIC DNA]</scope>
    <source>
        <strain evidence="1">EC-S101</strain>
    </source>
</reference>
<dbReference type="AlphaFoldDB" id="A0A5C4KRE3"/>
<name>A0A5C4KRE3_PSEJE</name>
<proteinExistence type="predicted"/>